<dbReference type="Proteomes" id="UP000095751">
    <property type="component" value="Unassembled WGS sequence"/>
</dbReference>
<protein>
    <submittedName>
        <fullName evidence="1">Uncharacterized protein</fullName>
    </submittedName>
</protein>
<dbReference type="InParanoid" id="A0A1E7EPL2"/>
<reference evidence="1 2" key="1">
    <citation type="submission" date="2016-09" db="EMBL/GenBank/DDBJ databases">
        <title>Extensive genetic diversity and differential bi-allelic expression allows diatom success in the polar Southern Ocean.</title>
        <authorList>
            <consortium name="DOE Joint Genome Institute"/>
            <person name="Mock T."/>
            <person name="Otillar R.P."/>
            <person name="Strauss J."/>
            <person name="Dupont C."/>
            <person name="Frickenhaus S."/>
            <person name="Maumus F."/>
            <person name="Mcmullan M."/>
            <person name="Sanges R."/>
            <person name="Schmutz J."/>
            <person name="Toseland A."/>
            <person name="Valas R."/>
            <person name="Veluchamy A."/>
            <person name="Ward B.J."/>
            <person name="Allen A."/>
            <person name="Barry K."/>
            <person name="Falciatore A."/>
            <person name="Ferrante M."/>
            <person name="Fortunato A.E."/>
            <person name="Gloeckner G."/>
            <person name="Gruber A."/>
            <person name="Hipkin R."/>
            <person name="Janech M."/>
            <person name="Kroth P."/>
            <person name="Leese F."/>
            <person name="Lindquist E."/>
            <person name="Lyon B.R."/>
            <person name="Martin J."/>
            <person name="Mayer C."/>
            <person name="Parker M."/>
            <person name="Quesneville H."/>
            <person name="Raymond J."/>
            <person name="Uhlig C."/>
            <person name="Valentin K.U."/>
            <person name="Worden A.Z."/>
            <person name="Armbrust E.V."/>
            <person name="Bowler C."/>
            <person name="Green B."/>
            <person name="Moulton V."/>
            <person name="Van Oosterhout C."/>
            <person name="Grigoriev I."/>
        </authorList>
    </citation>
    <scope>NUCLEOTIDE SEQUENCE [LARGE SCALE GENOMIC DNA]</scope>
    <source>
        <strain evidence="1 2">CCMP1102</strain>
    </source>
</reference>
<dbReference type="KEGG" id="fcy:FRACYDRAFT_250761"/>
<evidence type="ECO:0000313" key="1">
    <source>
        <dbReference type="EMBL" id="OEU07737.1"/>
    </source>
</evidence>
<organism evidence="1 2">
    <name type="scientific">Fragilariopsis cylindrus CCMP1102</name>
    <dbReference type="NCBI Taxonomy" id="635003"/>
    <lineage>
        <taxon>Eukaryota</taxon>
        <taxon>Sar</taxon>
        <taxon>Stramenopiles</taxon>
        <taxon>Ochrophyta</taxon>
        <taxon>Bacillariophyta</taxon>
        <taxon>Bacillariophyceae</taxon>
        <taxon>Bacillariophycidae</taxon>
        <taxon>Bacillariales</taxon>
        <taxon>Bacillariaceae</taxon>
        <taxon>Fragilariopsis</taxon>
    </lineage>
</organism>
<dbReference type="AlphaFoldDB" id="A0A1E7EPL2"/>
<proteinExistence type="predicted"/>
<evidence type="ECO:0000313" key="2">
    <source>
        <dbReference type="Proteomes" id="UP000095751"/>
    </source>
</evidence>
<name>A0A1E7EPL2_9STRA</name>
<keyword evidence="2" id="KW-1185">Reference proteome</keyword>
<sequence>MSWSGMNRRKIASPESEMKKIEVETKNHNVSIEQEQGGGFARNNETPNWVWTSKIIEKLSKEEGINVTLLTHDLHDYKLAFRSIRKDIFTWQNVSESITVGSRDKEQFCTLYRDNWSCTGATYENFLNQTRSYNQSLDMRALKENSRLLIHGNSLIGQVGMTIICNTVGAVVWMLGERATSNSMVAYYPKRNVTIILLSNFSPGHSYGLSLLKRIGYTPDYTVSGFYNSWVGISKPRSCDDTTALACASRQKTLEIFLKTDYFEFFNHVSIGGNRCCADFKHCKPRRVGFCHHCVPGPVNLASEHVIQLLMNSEEQSPTRMFDNIIRLLDTNATICNMSTTAT</sequence>
<dbReference type="EMBL" id="KV784384">
    <property type="protein sequence ID" value="OEU07737.1"/>
    <property type="molecule type" value="Genomic_DNA"/>
</dbReference>
<gene>
    <name evidence="1" type="ORF">FRACYDRAFT_250761</name>
</gene>
<accession>A0A1E7EPL2</accession>